<keyword evidence="2" id="KW-1185">Reference proteome</keyword>
<accession>A0A7T1TTJ1</accession>
<name>A0A7T1TTJ1_9CAUD</name>
<reference evidence="1 2" key="1">
    <citation type="submission" date="2020-12" db="EMBL/GenBank/DDBJ databases">
        <authorList>
            <person name="Amarh E.D."/>
            <person name="Dedrick R.M."/>
            <person name="Garlena R.A."/>
            <person name="Russell D.A."/>
            <person name="Jacobs-Sera D."/>
            <person name="Hatfull G.F."/>
        </authorList>
    </citation>
    <scope>NUCLEOTIDE SEQUENCE [LARGE SCALE GENOMIC DNA]</scope>
</reference>
<dbReference type="GeneID" id="63911395"/>
<protein>
    <submittedName>
        <fullName evidence="1">Uncharacterized protein</fullName>
    </submittedName>
</protein>
<proteinExistence type="predicted"/>
<dbReference type="KEGG" id="vg:63911395"/>
<dbReference type="InterPro" id="IPR053860">
    <property type="entry name" value="DUF6932"/>
</dbReference>
<dbReference type="RefSeq" id="YP_010050661.1">
    <property type="nucleotide sequence ID" value="NC_054432.1"/>
</dbReference>
<gene>
    <name evidence="1" type="primary">38</name>
    <name evidence="1" type="ORF">PHIT46-1_38</name>
</gene>
<evidence type="ECO:0000313" key="2">
    <source>
        <dbReference type="Proteomes" id="UP000594984"/>
    </source>
</evidence>
<dbReference type="Proteomes" id="UP000594984">
    <property type="component" value="Segment"/>
</dbReference>
<dbReference type="Pfam" id="PF22014">
    <property type="entry name" value="DUF6932"/>
    <property type="match status" value="1"/>
</dbReference>
<sequence>MSLPEWTSQGLLPPGRHTGTMDDVHDRCVIGAPNTARRQELFGSLITFTELAKRIIGPCQLWVDGGFVTAKAHAPFDVDVVIKPGSWDHLRSYTGRERDRVFGMLTLQDVVVGEPLYLGFERIQPLAGELDAFLCYPGQDDVWHDTWSAVKGDDGEIIEGAVKGYIEVAL</sequence>
<dbReference type="EMBL" id="MW353181">
    <property type="protein sequence ID" value="QPP19672.1"/>
    <property type="molecule type" value="Genomic_DNA"/>
</dbReference>
<organism evidence="1 2">
    <name type="scientific">Mycobacterium phage phiT46-1</name>
    <dbReference type="NCBI Taxonomy" id="2775045"/>
    <lineage>
        <taxon>Viruses</taxon>
        <taxon>Duplodnaviria</taxon>
        <taxon>Heunggongvirae</taxon>
        <taxon>Uroviricota</taxon>
        <taxon>Caudoviricetes</taxon>
        <taxon>Mycoabscvirus</taxon>
        <taxon>Mycoabscvirus phiT46-1</taxon>
    </lineage>
</organism>
<evidence type="ECO:0000313" key="1">
    <source>
        <dbReference type="EMBL" id="QPP19672.1"/>
    </source>
</evidence>